<accession>A0ABU1TTT9</accession>
<keyword evidence="1" id="KW-0472">Membrane</keyword>
<evidence type="ECO:0000313" key="2">
    <source>
        <dbReference type="EMBL" id="MDR6969304.1"/>
    </source>
</evidence>
<organism evidence="2 3">
    <name type="scientific">Flavobacterium arsenatis</name>
    <dbReference type="NCBI Taxonomy" id="1484332"/>
    <lineage>
        <taxon>Bacteria</taxon>
        <taxon>Pseudomonadati</taxon>
        <taxon>Bacteroidota</taxon>
        <taxon>Flavobacteriia</taxon>
        <taxon>Flavobacteriales</taxon>
        <taxon>Flavobacteriaceae</taxon>
        <taxon>Flavobacterium</taxon>
    </lineage>
</organism>
<keyword evidence="1" id="KW-1133">Transmembrane helix</keyword>
<protein>
    <submittedName>
        <fullName evidence="2">Uncharacterized protein</fullName>
    </submittedName>
</protein>
<dbReference type="Proteomes" id="UP001255185">
    <property type="component" value="Unassembled WGS sequence"/>
</dbReference>
<proteinExistence type="predicted"/>
<feature type="transmembrane region" description="Helical" evidence="1">
    <location>
        <begin position="173"/>
        <end position="190"/>
    </location>
</feature>
<keyword evidence="1" id="KW-0812">Transmembrane</keyword>
<evidence type="ECO:0000256" key="1">
    <source>
        <dbReference type="SAM" id="Phobius"/>
    </source>
</evidence>
<gene>
    <name evidence="2" type="ORF">J2X31_003334</name>
</gene>
<sequence length="294" mass="34447">MKDNFSAYKQAIKAQYEEEKQGNHMNLLLHPTSAKLRKLCVLLLKASTDPNDKKIFASFFGFEFELDSIGKIKRENDRFKRFCNFLKGKNDLSEDMDAADLLALLVGYKNRPYQKFINSHQTETEIESVENESPEEENITIATFHEDEPPKIQPEIKEWQQPERSKKPSKQNYLIILLLGVSLLSGGYMAKDICFPKKQCMQWQENHYEVVDCEVKRLGLVSISPVEPLDEDLLEFKKVKLKKGMEFFKYKKPLYYYYKVSRDSIEFFNAPGEHPITKKPLKEISDYIIDKYVK</sequence>
<keyword evidence="3" id="KW-1185">Reference proteome</keyword>
<dbReference type="RefSeq" id="WP_310028206.1">
    <property type="nucleotide sequence ID" value="NZ_JAVDVI010000018.1"/>
</dbReference>
<name>A0ABU1TTT9_9FLAO</name>
<dbReference type="EMBL" id="JAVDVI010000018">
    <property type="protein sequence ID" value="MDR6969304.1"/>
    <property type="molecule type" value="Genomic_DNA"/>
</dbReference>
<comment type="caution">
    <text evidence="2">The sequence shown here is derived from an EMBL/GenBank/DDBJ whole genome shotgun (WGS) entry which is preliminary data.</text>
</comment>
<reference evidence="2 3" key="1">
    <citation type="submission" date="2023-07" db="EMBL/GenBank/DDBJ databases">
        <title>Sorghum-associated microbial communities from plants grown in Nebraska, USA.</title>
        <authorList>
            <person name="Schachtman D."/>
        </authorList>
    </citation>
    <scope>NUCLEOTIDE SEQUENCE [LARGE SCALE GENOMIC DNA]</scope>
    <source>
        <strain evidence="2 3">3773</strain>
    </source>
</reference>
<evidence type="ECO:0000313" key="3">
    <source>
        <dbReference type="Proteomes" id="UP001255185"/>
    </source>
</evidence>